<name>A0ABS4E8J6_9FIRM</name>
<dbReference type="PANTHER" id="PTHR48105">
    <property type="entry name" value="THIOREDOXIN REDUCTASE 1-RELATED-RELATED"/>
    <property type="match status" value="1"/>
</dbReference>
<evidence type="ECO:0000313" key="4">
    <source>
        <dbReference type="EMBL" id="MBP1854237.1"/>
    </source>
</evidence>
<evidence type="ECO:0000256" key="2">
    <source>
        <dbReference type="ARBA" id="ARBA00023002"/>
    </source>
</evidence>
<sequence length="295" mass="32611">MRYDIAIIGSGPAGLSAAINAKIRNKSFILFGNDNLSTKLTKAASIDNYLGFHEITGEDLKEKFVEHLEKMEISITNKRINNIYAMGEYFTLLCGSEMFEATTVILATGVEYTKPIKGEEEFLGRGVSYCATCDAPLYRDKNVAVIGYNDESQEEANFLNELTSKTYFIPMYKSEFLMRGSKILEDTIEVINDRPVEINGDNLVNNIQFRNIEELAIDGVFVIKDSTSPASLVPGIDIEDRHIKIDAMMNTSIAGCFAAGDCVGRPYSYIKAAGQGQIAALSAVSYLDKLKLKNK</sequence>
<comment type="caution">
    <text evidence="4">The sequence shown here is derived from an EMBL/GenBank/DDBJ whole genome shotgun (WGS) entry which is preliminary data.</text>
</comment>
<dbReference type="InterPro" id="IPR050097">
    <property type="entry name" value="Ferredoxin-NADP_redctase_2"/>
</dbReference>
<dbReference type="Proteomes" id="UP000767291">
    <property type="component" value="Unassembled WGS sequence"/>
</dbReference>
<keyword evidence="5" id="KW-1185">Reference proteome</keyword>
<protein>
    <submittedName>
        <fullName evidence="4">Thioredoxin reductase (NADPH)</fullName>
        <ecNumber evidence="4">1.8.1.9</ecNumber>
    </submittedName>
</protein>
<evidence type="ECO:0000256" key="1">
    <source>
        <dbReference type="ARBA" id="ARBA00022630"/>
    </source>
</evidence>
<gene>
    <name evidence="4" type="ORF">J2Z43_000627</name>
</gene>
<dbReference type="EMBL" id="JAGGJX010000001">
    <property type="protein sequence ID" value="MBP1854237.1"/>
    <property type="molecule type" value="Genomic_DNA"/>
</dbReference>
<keyword evidence="2 4" id="KW-0560">Oxidoreductase</keyword>
<accession>A0ABS4E8J6</accession>
<dbReference type="Pfam" id="PF07992">
    <property type="entry name" value="Pyr_redox_2"/>
    <property type="match status" value="1"/>
</dbReference>
<dbReference type="InterPro" id="IPR036188">
    <property type="entry name" value="FAD/NAD-bd_sf"/>
</dbReference>
<dbReference type="RefSeq" id="WP_209455786.1">
    <property type="nucleotide sequence ID" value="NZ_BAAACS010000017.1"/>
</dbReference>
<reference evidence="4 5" key="1">
    <citation type="submission" date="2021-03" db="EMBL/GenBank/DDBJ databases">
        <title>Genomic Encyclopedia of Type Strains, Phase IV (KMG-IV): sequencing the most valuable type-strain genomes for metagenomic binning, comparative biology and taxonomic classification.</title>
        <authorList>
            <person name="Goeker M."/>
        </authorList>
    </citation>
    <scope>NUCLEOTIDE SEQUENCE [LARGE SCALE GENOMIC DNA]</scope>
    <source>
        <strain evidence="4 5">DSM 1289</strain>
    </source>
</reference>
<keyword evidence="1" id="KW-0285">Flavoprotein</keyword>
<feature type="domain" description="FAD/NAD(P)-binding" evidence="3">
    <location>
        <begin position="3"/>
        <end position="276"/>
    </location>
</feature>
<dbReference type="PRINTS" id="PR00469">
    <property type="entry name" value="PNDRDTASEII"/>
</dbReference>
<dbReference type="SUPFAM" id="SSF51905">
    <property type="entry name" value="FAD/NAD(P)-binding domain"/>
    <property type="match status" value="1"/>
</dbReference>
<organism evidence="4 5">
    <name type="scientific">Metaclostridioides mangenotii</name>
    <dbReference type="NCBI Taxonomy" id="1540"/>
    <lineage>
        <taxon>Bacteria</taxon>
        <taxon>Bacillati</taxon>
        <taxon>Bacillota</taxon>
        <taxon>Clostridia</taxon>
        <taxon>Peptostreptococcales</taxon>
        <taxon>Peptostreptococcaceae</taxon>
        <taxon>Metaclostridioides</taxon>
    </lineage>
</organism>
<proteinExistence type="predicted"/>
<evidence type="ECO:0000259" key="3">
    <source>
        <dbReference type="Pfam" id="PF07992"/>
    </source>
</evidence>
<dbReference type="Gene3D" id="3.50.50.60">
    <property type="entry name" value="FAD/NAD(P)-binding domain"/>
    <property type="match status" value="2"/>
</dbReference>
<dbReference type="PRINTS" id="PR00368">
    <property type="entry name" value="FADPNR"/>
</dbReference>
<dbReference type="GO" id="GO:0004791">
    <property type="term" value="F:thioredoxin-disulfide reductase (NADPH) activity"/>
    <property type="evidence" value="ECO:0007669"/>
    <property type="project" value="UniProtKB-EC"/>
</dbReference>
<evidence type="ECO:0000313" key="5">
    <source>
        <dbReference type="Proteomes" id="UP000767291"/>
    </source>
</evidence>
<dbReference type="InterPro" id="IPR023753">
    <property type="entry name" value="FAD/NAD-binding_dom"/>
</dbReference>
<dbReference type="EC" id="1.8.1.9" evidence="4"/>